<dbReference type="PATRIC" id="fig|28092.6.peg.1071"/>
<dbReference type="GO" id="GO:0016757">
    <property type="term" value="F:glycosyltransferase activity"/>
    <property type="evidence" value="ECO:0007669"/>
    <property type="project" value="InterPro"/>
</dbReference>
<proteinExistence type="predicted"/>
<dbReference type="SUPFAM" id="SSF53448">
    <property type="entry name" value="Nucleotide-diphospho-sugar transferases"/>
    <property type="match status" value="1"/>
</dbReference>
<dbReference type="EMBL" id="LAQU01000003">
    <property type="protein sequence ID" value="KKB64788.1"/>
    <property type="molecule type" value="Genomic_DNA"/>
</dbReference>
<reference evidence="1 2" key="1">
    <citation type="submission" date="2015-03" db="EMBL/GenBank/DDBJ databases">
        <title>Draft Genome Sequence of Burkholderia andropogonis type strain ICMP2807, isolated from Sorghum bicolor.</title>
        <authorList>
            <person name="Lopes-Santos L."/>
            <person name="Castro D.B."/>
            <person name="Ottoboni L.M."/>
            <person name="Park D."/>
            <person name="Weirc B.S."/>
            <person name="Destefano S.A."/>
        </authorList>
    </citation>
    <scope>NUCLEOTIDE SEQUENCE [LARGE SCALE GENOMIC DNA]</scope>
    <source>
        <strain evidence="1 2">ICMP2807</strain>
    </source>
</reference>
<keyword evidence="1" id="KW-0808">Transferase</keyword>
<organism evidence="1 2">
    <name type="scientific">Robbsia andropogonis</name>
    <dbReference type="NCBI Taxonomy" id="28092"/>
    <lineage>
        <taxon>Bacteria</taxon>
        <taxon>Pseudomonadati</taxon>
        <taxon>Pseudomonadota</taxon>
        <taxon>Betaproteobacteria</taxon>
        <taxon>Burkholderiales</taxon>
        <taxon>Burkholderiaceae</taxon>
        <taxon>Robbsia</taxon>
    </lineage>
</organism>
<accession>A0A0F5K3W5</accession>
<evidence type="ECO:0000313" key="2">
    <source>
        <dbReference type="Proteomes" id="UP000033618"/>
    </source>
</evidence>
<protein>
    <submittedName>
        <fullName evidence="1">Glycosyl transferase</fullName>
    </submittedName>
</protein>
<dbReference type="STRING" id="28092.WM40_04515"/>
<dbReference type="Proteomes" id="UP000033618">
    <property type="component" value="Unassembled WGS sequence"/>
</dbReference>
<keyword evidence="2" id="KW-1185">Reference proteome</keyword>
<name>A0A0F5K3W5_9BURK</name>
<dbReference type="InterPro" id="IPR002495">
    <property type="entry name" value="Glyco_trans_8"/>
</dbReference>
<sequence>MSEDVARVFVGCDPNNCDLEQMMVLEYSLRRHASIPVEIHWMQLSRDPASPWYSQPEQDRGWRTDLWVTPFSGFRWAIPALCGYQGRAIYMDADMVVLRDIADLWRTPFTYGQILAATKRKKKSWRYCVMVWDCAAAKDHLPPLDALRSTPEAHANLIHFFNDHPEFTYRLHPDENNVDGENRPLSDIRILHYSDIGTQFTHKYAFPRLAAEGSKHWFDGEVLPHPRADLQALFDQYHADALAAGYTLDQYRNAQPFGAIVKASQVNYTGNRRTRRMSLWSRIKWRLRGGRANAVAGTMAARQETVK</sequence>
<dbReference type="Gene3D" id="3.90.550.10">
    <property type="entry name" value="Spore Coat Polysaccharide Biosynthesis Protein SpsA, Chain A"/>
    <property type="match status" value="1"/>
</dbReference>
<evidence type="ECO:0000313" key="1">
    <source>
        <dbReference type="EMBL" id="KKB64788.1"/>
    </source>
</evidence>
<dbReference type="AlphaFoldDB" id="A0A0F5K3W5"/>
<comment type="caution">
    <text evidence="1">The sequence shown here is derived from an EMBL/GenBank/DDBJ whole genome shotgun (WGS) entry which is preliminary data.</text>
</comment>
<dbReference type="Pfam" id="PF01501">
    <property type="entry name" value="Glyco_transf_8"/>
    <property type="match status" value="1"/>
</dbReference>
<gene>
    <name evidence="1" type="ORF">WM40_04515</name>
</gene>
<dbReference type="InterPro" id="IPR029044">
    <property type="entry name" value="Nucleotide-diphossugar_trans"/>
</dbReference>